<dbReference type="PANTHER" id="PTHR43122:SF1">
    <property type="entry name" value="IRON-SULFUR-BINDING PROTEIN"/>
    <property type="match status" value="1"/>
</dbReference>
<dbReference type="AlphaFoldDB" id="A0A9Y1BQA4"/>
<dbReference type="InterPro" id="IPR017896">
    <property type="entry name" value="4Fe4S_Fe-S-bd"/>
</dbReference>
<evidence type="ECO:0000259" key="1">
    <source>
        <dbReference type="PROSITE" id="PS51379"/>
    </source>
</evidence>
<dbReference type="PANTHER" id="PTHR43122">
    <property type="entry name" value="FERREDOXIN SUBUNIT OF PYRUVATE:FLAVODOXIN OXIDOREDUCTASE-RELATED"/>
    <property type="match status" value="1"/>
</dbReference>
<proteinExistence type="predicted"/>
<reference evidence="2" key="1">
    <citation type="journal article" date="2022" name="Nat. Microbiol.">
        <title>Unique mobile elements and scalable gene flow at the prokaryote-eukaryote boundary revealed by circularized Asgard archaea genomes.</title>
        <authorList>
            <person name="Wu F."/>
            <person name="Speth D.R."/>
            <person name="Philosof A."/>
            <person name="Cremiere A."/>
            <person name="Narayanan A."/>
            <person name="Barco R.A."/>
            <person name="Connon S.A."/>
            <person name="Amend J.P."/>
            <person name="Antoshechkin I.A."/>
            <person name="Orphan V.J."/>
        </authorList>
    </citation>
    <scope>NUCLEOTIDE SEQUENCE</scope>
    <source>
        <strain evidence="2">PR6</strain>
    </source>
</reference>
<dbReference type="EMBL" id="CP084167">
    <property type="protein sequence ID" value="UJG43218.1"/>
    <property type="molecule type" value="Genomic_DNA"/>
</dbReference>
<sequence length="110" mass="13074">MNYTVDYDKKKKKAEWPAFINISEWKQEHPVIYLIPERCKACSFCINYCPEQILEFSSDINQKGYHLPKLKEGKDFSNCAECHFCELICPEFAIFVKVPEKQEEEEKQDE</sequence>
<dbReference type="SUPFAM" id="SSF54862">
    <property type="entry name" value="4Fe-4S ferredoxins"/>
    <property type="match status" value="1"/>
</dbReference>
<feature type="domain" description="4Fe-4S ferredoxin-type" evidence="1">
    <location>
        <begin position="30"/>
        <end position="59"/>
    </location>
</feature>
<accession>A0A9Y1BQA4</accession>
<organism evidence="2">
    <name type="scientific">Candidatus Heimdallarchaeum endolithica</name>
    <dbReference type="NCBI Taxonomy" id="2876572"/>
    <lineage>
        <taxon>Archaea</taxon>
        <taxon>Promethearchaeati</taxon>
        <taxon>Candidatus Heimdallarchaeota</taxon>
        <taxon>Candidatus Heimdallarchaeia (ex Rinke et al. 2021) (nom. nud.)</taxon>
        <taxon>Candidatus Heimdallarchaeales</taxon>
        <taxon>Candidatus Heimdallarchaeaceae</taxon>
        <taxon>Candidatus Heimdallarchaeum</taxon>
    </lineage>
</organism>
<dbReference type="Proteomes" id="UP001200513">
    <property type="component" value="Chromosome"/>
</dbReference>
<protein>
    <submittedName>
        <fullName evidence="2">4Fe-4S dicluster domain-containing protein</fullName>
    </submittedName>
</protein>
<gene>
    <name evidence="2" type="ORF">K9W46_12700</name>
</gene>
<dbReference type="PROSITE" id="PS51379">
    <property type="entry name" value="4FE4S_FER_2"/>
    <property type="match status" value="2"/>
</dbReference>
<dbReference type="Pfam" id="PF12838">
    <property type="entry name" value="Fer4_7"/>
    <property type="match status" value="1"/>
</dbReference>
<evidence type="ECO:0000313" key="2">
    <source>
        <dbReference type="EMBL" id="UJG43218.1"/>
    </source>
</evidence>
<dbReference type="GO" id="GO:0016491">
    <property type="term" value="F:oxidoreductase activity"/>
    <property type="evidence" value="ECO:0007669"/>
    <property type="project" value="UniProtKB-ARBA"/>
</dbReference>
<dbReference type="InterPro" id="IPR017900">
    <property type="entry name" value="4Fe4S_Fe_S_CS"/>
</dbReference>
<dbReference type="Gene3D" id="3.30.70.20">
    <property type="match status" value="1"/>
</dbReference>
<feature type="domain" description="4Fe-4S ferredoxin-type" evidence="1">
    <location>
        <begin position="70"/>
        <end position="99"/>
    </location>
</feature>
<name>A0A9Y1BQA4_9ARCH</name>
<dbReference type="PROSITE" id="PS00198">
    <property type="entry name" value="4FE4S_FER_1"/>
    <property type="match status" value="1"/>
</dbReference>